<evidence type="ECO:0008006" key="3">
    <source>
        <dbReference type="Google" id="ProtNLM"/>
    </source>
</evidence>
<evidence type="ECO:0000313" key="2">
    <source>
        <dbReference type="Proteomes" id="UP001307760"/>
    </source>
</evidence>
<keyword evidence="2" id="KW-1185">Reference proteome</keyword>
<sequence length="54" mass="5951">MEMADRVGALMVRSHRQLNAAQFKVVHIPLAYVEHWVLVIHCAASLVGLTALAI</sequence>
<gene>
    <name evidence="1" type="ORF">V2J85_02685</name>
</gene>
<accession>A0ABU7NHC3</accession>
<proteinExistence type="predicted"/>
<organism evidence="1 2">
    <name type="scientific">Streptomyces bugieae</name>
    <dbReference type="NCBI Taxonomy" id="3098223"/>
    <lineage>
        <taxon>Bacteria</taxon>
        <taxon>Bacillati</taxon>
        <taxon>Actinomycetota</taxon>
        <taxon>Actinomycetes</taxon>
        <taxon>Kitasatosporales</taxon>
        <taxon>Streptomycetaceae</taxon>
        <taxon>Streptomyces</taxon>
    </lineage>
</organism>
<protein>
    <recommendedName>
        <fullName evidence="3">Transposase</fullName>
    </recommendedName>
</protein>
<name>A0ABU7NHC3_9ACTN</name>
<dbReference type="EMBL" id="JAZBJP010000001">
    <property type="protein sequence ID" value="MEE4418256.1"/>
    <property type="molecule type" value="Genomic_DNA"/>
</dbReference>
<reference evidence="1 2" key="1">
    <citation type="submission" date="2023-12" db="EMBL/GenBank/DDBJ databases">
        <title>30 novel species of actinomycetes from the DSMZ collection.</title>
        <authorList>
            <person name="Nouioui I."/>
        </authorList>
    </citation>
    <scope>NUCLEOTIDE SEQUENCE [LARGE SCALE GENOMIC DNA]</scope>
    <source>
        <strain evidence="1 2">DSM 41528</strain>
    </source>
</reference>
<comment type="caution">
    <text evidence="1">The sequence shown here is derived from an EMBL/GenBank/DDBJ whole genome shotgun (WGS) entry which is preliminary data.</text>
</comment>
<evidence type="ECO:0000313" key="1">
    <source>
        <dbReference type="EMBL" id="MEE4418256.1"/>
    </source>
</evidence>
<dbReference type="Proteomes" id="UP001307760">
    <property type="component" value="Unassembled WGS sequence"/>
</dbReference>
<dbReference type="RefSeq" id="WP_330820512.1">
    <property type="nucleotide sequence ID" value="NZ_JAZBJP010000001.1"/>
</dbReference>